<keyword evidence="3" id="KW-1185">Reference proteome</keyword>
<dbReference type="Proteomes" id="UP000298416">
    <property type="component" value="Unassembled WGS sequence"/>
</dbReference>
<feature type="compositionally biased region" description="Basic and acidic residues" evidence="1">
    <location>
        <begin position="130"/>
        <end position="146"/>
    </location>
</feature>
<evidence type="ECO:0000313" key="2">
    <source>
        <dbReference type="EMBL" id="KAG6433104.1"/>
    </source>
</evidence>
<protein>
    <submittedName>
        <fullName evidence="2">Uncharacterized protein</fullName>
    </submittedName>
</protein>
<feature type="region of interest" description="Disordered" evidence="1">
    <location>
        <begin position="1"/>
        <end position="53"/>
    </location>
</feature>
<proteinExistence type="predicted"/>
<name>A0A8X8YKE6_SALSN</name>
<gene>
    <name evidence="2" type="ORF">SASPL_104711</name>
</gene>
<feature type="region of interest" description="Disordered" evidence="1">
    <location>
        <begin position="130"/>
        <end position="151"/>
    </location>
</feature>
<sequence length="170" mass="18535">MEQIGGATPFRRHHKPAERFLGVLQPQSPSSAPPIELSEHDIFSTPSGYSSPPPPTHQNLYAASPSSHYGILSALNGTIKIRSESEHDVQPRVEGDDLIKPSIKRVEGDGLINQTDGLINQALLHEKSEDMHVRNSLESRTREKTSDSSQQAVIARANTSRACGCTHAHS</sequence>
<comment type="caution">
    <text evidence="2">The sequence shown here is derived from an EMBL/GenBank/DDBJ whole genome shotgun (WGS) entry which is preliminary data.</text>
</comment>
<evidence type="ECO:0000313" key="3">
    <source>
        <dbReference type="Proteomes" id="UP000298416"/>
    </source>
</evidence>
<organism evidence="2">
    <name type="scientific">Salvia splendens</name>
    <name type="common">Scarlet sage</name>
    <dbReference type="NCBI Taxonomy" id="180675"/>
    <lineage>
        <taxon>Eukaryota</taxon>
        <taxon>Viridiplantae</taxon>
        <taxon>Streptophyta</taxon>
        <taxon>Embryophyta</taxon>
        <taxon>Tracheophyta</taxon>
        <taxon>Spermatophyta</taxon>
        <taxon>Magnoliopsida</taxon>
        <taxon>eudicotyledons</taxon>
        <taxon>Gunneridae</taxon>
        <taxon>Pentapetalae</taxon>
        <taxon>asterids</taxon>
        <taxon>lamiids</taxon>
        <taxon>Lamiales</taxon>
        <taxon>Lamiaceae</taxon>
        <taxon>Nepetoideae</taxon>
        <taxon>Mentheae</taxon>
        <taxon>Salviinae</taxon>
        <taxon>Salvia</taxon>
        <taxon>Salvia subgen. Calosphace</taxon>
        <taxon>core Calosphace</taxon>
    </lineage>
</organism>
<dbReference type="AlphaFoldDB" id="A0A8X8YKE6"/>
<reference evidence="2" key="2">
    <citation type="submission" date="2020-08" db="EMBL/GenBank/DDBJ databases">
        <title>Plant Genome Project.</title>
        <authorList>
            <person name="Zhang R.-G."/>
        </authorList>
    </citation>
    <scope>NUCLEOTIDE SEQUENCE</scope>
    <source>
        <strain evidence="2">Huo1</strain>
        <tissue evidence="2">Leaf</tissue>
    </source>
</reference>
<reference evidence="2" key="1">
    <citation type="submission" date="2018-01" db="EMBL/GenBank/DDBJ databases">
        <authorList>
            <person name="Mao J.F."/>
        </authorList>
    </citation>
    <scope>NUCLEOTIDE SEQUENCE</scope>
    <source>
        <strain evidence="2">Huo1</strain>
        <tissue evidence="2">Leaf</tissue>
    </source>
</reference>
<dbReference type="EMBL" id="PNBA02000002">
    <property type="protein sequence ID" value="KAG6433104.1"/>
    <property type="molecule type" value="Genomic_DNA"/>
</dbReference>
<evidence type="ECO:0000256" key="1">
    <source>
        <dbReference type="SAM" id="MobiDB-lite"/>
    </source>
</evidence>
<accession>A0A8X8YKE6</accession>